<evidence type="ECO:0000256" key="3">
    <source>
        <dbReference type="ARBA" id="ARBA00022833"/>
    </source>
</evidence>
<dbReference type="Pfam" id="PF04032">
    <property type="entry name" value="Rpr2"/>
    <property type="match status" value="1"/>
</dbReference>
<evidence type="ECO:0000313" key="6">
    <source>
        <dbReference type="Proteomes" id="UP000789508"/>
    </source>
</evidence>
<keyword evidence="2" id="KW-0479">Metal-binding</keyword>
<dbReference type="GO" id="GO:0005655">
    <property type="term" value="C:nucleolar ribonuclease P complex"/>
    <property type="evidence" value="ECO:0007669"/>
    <property type="project" value="TreeGrafter"/>
</dbReference>
<name>A0A9N8VMW9_9GLOM</name>
<dbReference type="Gene3D" id="6.20.50.20">
    <property type="match status" value="1"/>
</dbReference>
<evidence type="ECO:0000256" key="4">
    <source>
        <dbReference type="ARBA" id="ARBA00038402"/>
    </source>
</evidence>
<evidence type="ECO:0000313" key="5">
    <source>
        <dbReference type="EMBL" id="CAG8460857.1"/>
    </source>
</evidence>
<dbReference type="PANTHER" id="PTHR14742:SF0">
    <property type="entry name" value="RIBONUCLEASE P PROTEIN SUBUNIT P21"/>
    <property type="match status" value="1"/>
</dbReference>
<dbReference type="PANTHER" id="PTHR14742">
    <property type="entry name" value="RIBONUCLEASE P SUBUNIT P21"/>
    <property type="match status" value="1"/>
</dbReference>
<dbReference type="GO" id="GO:0008033">
    <property type="term" value="P:tRNA processing"/>
    <property type="evidence" value="ECO:0007669"/>
    <property type="project" value="UniProtKB-KW"/>
</dbReference>
<dbReference type="GO" id="GO:0046872">
    <property type="term" value="F:metal ion binding"/>
    <property type="evidence" value="ECO:0007669"/>
    <property type="project" value="UniProtKB-KW"/>
</dbReference>
<keyword evidence="1" id="KW-0819">tRNA processing</keyword>
<keyword evidence="6" id="KW-1185">Reference proteome</keyword>
<comment type="caution">
    <text evidence="5">The sequence shown here is derived from an EMBL/GenBank/DDBJ whole genome shotgun (WGS) entry which is preliminary data.</text>
</comment>
<dbReference type="OrthoDB" id="128536at2759"/>
<accession>A0A9N8VMW9</accession>
<comment type="similarity">
    <text evidence="4">Belongs to the eukaryotic/archaeal RNase P protein component 4 family.</text>
</comment>
<protein>
    <submittedName>
        <fullName evidence="5">14549_t:CDS:1</fullName>
    </submittedName>
</protein>
<organism evidence="5 6">
    <name type="scientific">Ambispora leptoticha</name>
    <dbReference type="NCBI Taxonomy" id="144679"/>
    <lineage>
        <taxon>Eukaryota</taxon>
        <taxon>Fungi</taxon>
        <taxon>Fungi incertae sedis</taxon>
        <taxon>Mucoromycota</taxon>
        <taxon>Glomeromycotina</taxon>
        <taxon>Glomeromycetes</taxon>
        <taxon>Archaeosporales</taxon>
        <taxon>Ambisporaceae</taxon>
        <taxon>Ambispora</taxon>
    </lineage>
</organism>
<gene>
    <name evidence="5" type="ORF">ALEPTO_LOCUS1529</name>
</gene>
<evidence type="ECO:0000256" key="2">
    <source>
        <dbReference type="ARBA" id="ARBA00022723"/>
    </source>
</evidence>
<reference evidence="5" key="1">
    <citation type="submission" date="2021-06" db="EMBL/GenBank/DDBJ databases">
        <authorList>
            <person name="Kallberg Y."/>
            <person name="Tangrot J."/>
            <person name="Rosling A."/>
        </authorList>
    </citation>
    <scope>NUCLEOTIDE SEQUENCE</scope>
    <source>
        <strain evidence="5">FL130A</strain>
    </source>
</reference>
<proteinExistence type="inferred from homology"/>
<keyword evidence="3" id="KW-0862">Zinc</keyword>
<dbReference type="InterPro" id="IPR007175">
    <property type="entry name" value="Rpr2/Snm1/Rpp21"/>
</dbReference>
<dbReference type="EMBL" id="CAJVPS010000174">
    <property type="protein sequence ID" value="CAG8460857.1"/>
    <property type="molecule type" value="Genomic_DNA"/>
</dbReference>
<dbReference type="AlphaFoldDB" id="A0A9N8VMW9"/>
<sequence length="143" mass="16523">MAKKGQGKKNQQQQQHGVENRELYQRMNFLYQAAALMTTTTFVQESTRSLGRFYVNTMRNISKKQVLRIVPSIKRNICKRCDSLLVPGLTSRARVKSRRQKQLEIECIECKAIKIFPAKKNYQLFSEKPENIVGAPTNDSDEL</sequence>
<evidence type="ECO:0000256" key="1">
    <source>
        <dbReference type="ARBA" id="ARBA00022694"/>
    </source>
</evidence>
<dbReference type="Proteomes" id="UP000789508">
    <property type="component" value="Unassembled WGS sequence"/>
</dbReference>